<dbReference type="InterPro" id="IPR029063">
    <property type="entry name" value="SAM-dependent_MTases_sf"/>
</dbReference>
<dbReference type="Gene3D" id="2.40.50.1070">
    <property type="match status" value="1"/>
</dbReference>
<dbReference type="AlphaFoldDB" id="A0A841I4J7"/>
<proteinExistence type="inferred from homology"/>
<dbReference type="PANTHER" id="PTHR11061">
    <property type="entry name" value="RNA M5U METHYLTRANSFERASE"/>
    <property type="match status" value="1"/>
</dbReference>
<name>A0A841I4J7_9DEIO</name>
<evidence type="ECO:0000313" key="7">
    <source>
        <dbReference type="Proteomes" id="UP000569951"/>
    </source>
</evidence>
<accession>A0A841I4J7</accession>
<keyword evidence="7" id="KW-1185">Reference proteome</keyword>
<organism evidence="6 7">
    <name type="scientific">Deinobacterium chartae</name>
    <dbReference type="NCBI Taxonomy" id="521158"/>
    <lineage>
        <taxon>Bacteria</taxon>
        <taxon>Thermotogati</taxon>
        <taxon>Deinococcota</taxon>
        <taxon>Deinococci</taxon>
        <taxon>Deinococcales</taxon>
        <taxon>Deinococcaceae</taxon>
        <taxon>Deinobacterium</taxon>
    </lineage>
</organism>
<dbReference type="GO" id="GO:0070041">
    <property type="term" value="F:rRNA (uridine-C5-)-methyltransferase activity"/>
    <property type="evidence" value="ECO:0007669"/>
    <property type="project" value="TreeGrafter"/>
</dbReference>
<protein>
    <submittedName>
        <fullName evidence="6">23S rRNA (Uracil-5-)-methyltransferase RumA</fullName>
    </submittedName>
</protein>
<feature type="binding site" evidence="4">
    <location>
        <position position="297"/>
    </location>
    <ligand>
        <name>S-adenosyl-L-methionine</name>
        <dbReference type="ChEBI" id="CHEBI:59789"/>
    </ligand>
</feature>
<feature type="binding site" evidence="4">
    <location>
        <position position="338"/>
    </location>
    <ligand>
        <name>S-adenosyl-L-methionine</name>
        <dbReference type="ChEBI" id="CHEBI:59789"/>
    </ligand>
</feature>
<reference evidence="6 7" key="1">
    <citation type="submission" date="2020-08" db="EMBL/GenBank/DDBJ databases">
        <title>Genomic Encyclopedia of Type Strains, Phase IV (KMG-IV): sequencing the most valuable type-strain genomes for metagenomic binning, comparative biology and taxonomic classification.</title>
        <authorList>
            <person name="Goeker M."/>
        </authorList>
    </citation>
    <scope>NUCLEOTIDE SEQUENCE [LARGE SCALE GENOMIC DNA]</scope>
    <source>
        <strain evidence="6 7">DSM 21458</strain>
    </source>
</reference>
<sequence>MEVTIEKVVAGGLGLTRVEGRVALVEGALEGERVEAAEALQDSRATLLRMRTVRVLEASPDRVRAQELPTADLAHASYAAQLRYKRGFVQEALERIGRMEGEVGPTRPSPQQWAYRTALQYALFEGRLAYRERGSHLLRTFNQDPLAVQAVQEFTARLNPEKLVGLEELVLRASFHTGEVLAAIVAAGDKDEYAEVTEHLLEAGAVGVSLSAPGERRFARGSHLLAGQDTVLERYGQLDLSVSAVGFAQVNPAAASELYLEAAELAGQGHQALDLYGGAGALGLHLADRYRRVTVLDISKEALRRGRADAERLGIRNVEFARGDALRLPYGVDTVVVDPPRAGLGAEVRDALLRSDASRLVYVSCDPATWARDVGDLARRGFQLVSVTPWDFYPQTAHVEVLSLLER</sequence>
<dbReference type="PROSITE" id="PS01230">
    <property type="entry name" value="TRMA_1"/>
    <property type="match status" value="1"/>
</dbReference>
<dbReference type="CDD" id="cd02440">
    <property type="entry name" value="AdoMet_MTases"/>
    <property type="match status" value="1"/>
</dbReference>
<dbReference type="Pfam" id="PF05958">
    <property type="entry name" value="tRNA_U5-meth_tr"/>
    <property type="match status" value="1"/>
</dbReference>
<dbReference type="GO" id="GO:0070475">
    <property type="term" value="P:rRNA base methylation"/>
    <property type="evidence" value="ECO:0007669"/>
    <property type="project" value="TreeGrafter"/>
</dbReference>
<keyword evidence="2 4" id="KW-0808">Transferase</keyword>
<dbReference type="Gene3D" id="2.40.50.140">
    <property type="entry name" value="Nucleic acid-binding proteins"/>
    <property type="match status" value="1"/>
</dbReference>
<evidence type="ECO:0000256" key="1">
    <source>
        <dbReference type="ARBA" id="ARBA00022603"/>
    </source>
</evidence>
<feature type="active site" evidence="5">
    <location>
        <position position="365"/>
    </location>
</feature>
<comment type="similarity">
    <text evidence="4">Belongs to the class I-like SAM-binding methyltransferase superfamily. RNA M5U methyltransferase family.</text>
</comment>
<feature type="binding site" evidence="4">
    <location>
        <position position="249"/>
    </location>
    <ligand>
        <name>S-adenosyl-L-methionine</name>
        <dbReference type="ChEBI" id="CHEBI:59789"/>
    </ligand>
</feature>
<gene>
    <name evidence="6" type="ORF">HNR42_003425</name>
</gene>
<dbReference type="Proteomes" id="UP000569951">
    <property type="component" value="Unassembled WGS sequence"/>
</dbReference>
<feature type="binding site" evidence="4">
    <location>
        <position position="276"/>
    </location>
    <ligand>
        <name>S-adenosyl-L-methionine</name>
        <dbReference type="ChEBI" id="CHEBI:59789"/>
    </ligand>
</feature>
<feature type="active site" description="Nucleophile" evidence="4">
    <location>
        <position position="365"/>
    </location>
</feature>
<keyword evidence="1 4" id="KW-0489">Methyltransferase</keyword>
<evidence type="ECO:0000313" key="6">
    <source>
        <dbReference type="EMBL" id="MBB6099964.1"/>
    </source>
</evidence>
<dbReference type="PANTHER" id="PTHR11061:SF30">
    <property type="entry name" value="TRNA (URACIL(54)-C(5))-METHYLTRANSFERASE"/>
    <property type="match status" value="1"/>
</dbReference>
<keyword evidence="3 4" id="KW-0949">S-adenosyl-L-methionine</keyword>
<dbReference type="SUPFAM" id="SSF53335">
    <property type="entry name" value="S-adenosyl-L-methionine-dependent methyltransferases"/>
    <property type="match status" value="1"/>
</dbReference>
<dbReference type="Gene3D" id="3.40.50.150">
    <property type="entry name" value="Vaccinia Virus protein VP39"/>
    <property type="match status" value="1"/>
</dbReference>
<evidence type="ECO:0000256" key="4">
    <source>
        <dbReference type="PROSITE-ProRule" id="PRU01024"/>
    </source>
</evidence>
<dbReference type="InterPro" id="IPR030390">
    <property type="entry name" value="MeTrfase_TrmA_AS"/>
</dbReference>
<dbReference type="SUPFAM" id="SSF50249">
    <property type="entry name" value="Nucleic acid-binding proteins"/>
    <property type="match status" value="1"/>
</dbReference>
<comment type="caution">
    <text evidence="6">The sequence shown here is derived from an EMBL/GenBank/DDBJ whole genome shotgun (WGS) entry which is preliminary data.</text>
</comment>
<dbReference type="PROSITE" id="PS51687">
    <property type="entry name" value="SAM_MT_RNA_M5U"/>
    <property type="match status" value="1"/>
</dbReference>
<dbReference type="InterPro" id="IPR010280">
    <property type="entry name" value="U5_MeTrfase_fam"/>
</dbReference>
<dbReference type="InterPro" id="IPR012340">
    <property type="entry name" value="NA-bd_OB-fold"/>
</dbReference>
<evidence type="ECO:0000256" key="3">
    <source>
        <dbReference type="ARBA" id="ARBA00022691"/>
    </source>
</evidence>
<evidence type="ECO:0000256" key="2">
    <source>
        <dbReference type="ARBA" id="ARBA00022679"/>
    </source>
</evidence>
<evidence type="ECO:0000256" key="5">
    <source>
        <dbReference type="PROSITE-ProRule" id="PRU10015"/>
    </source>
</evidence>
<dbReference type="EMBL" id="JACHHG010000018">
    <property type="protein sequence ID" value="MBB6099964.1"/>
    <property type="molecule type" value="Genomic_DNA"/>
</dbReference>